<dbReference type="RefSeq" id="WP_255027218.1">
    <property type="nucleotide sequence ID" value="NZ_JANDHW010000006.1"/>
</dbReference>
<feature type="region of interest" description="Disordered" evidence="1">
    <location>
        <begin position="63"/>
        <end position="85"/>
    </location>
</feature>
<dbReference type="EMBL" id="JANDHW010000006">
    <property type="protein sequence ID" value="MCP9612006.1"/>
    <property type="molecule type" value="Genomic_DNA"/>
</dbReference>
<protein>
    <submittedName>
        <fullName evidence="3">DUF4890 domain-containing protein</fullName>
    </submittedName>
</protein>
<keyword evidence="4" id="KW-1185">Reference proteome</keyword>
<proteinExistence type="predicted"/>
<accession>A0ABT1ML67</accession>
<gene>
    <name evidence="3" type="ORF">NMU02_07880</name>
</gene>
<feature type="compositionally biased region" description="Basic and acidic residues" evidence="1">
    <location>
        <begin position="108"/>
        <end position="148"/>
    </location>
</feature>
<evidence type="ECO:0000313" key="3">
    <source>
        <dbReference type="EMBL" id="MCP9612006.1"/>
    </source>
</evidence>
<feature type="region of interest" description="Disordered" evidence="1">
    <location>
        <begin position="107"/>
        <end position="148"/>
    </location>
</feature>
<evidence type="ECO:0000313" key="4">
    <source>
        <dbReference type="Proteomes" id="UP001205603"/>
    </source>
</evidence>
<dbReference type="Proteomes" id="UP001205603">
    <property type="component" value="Unassembled WGS sequence"/>
</dbReference>
<organism evidence="3 4">
    <name type="scientific">Coprobacter tertius</name>
    <dbReference type="NCBI Taxonomy" id="2944915"/>
    <lineage>
        <taxon>Bacteria</taxon>
        <taxon>Pseudomonadati</taxon>
        <taxon>Bacteroidota</taxon>
        <taxon>Bacteroidia</taxon>
        <taxon>Bacteroidales</taxon>
        <taxon>Barnesiellaceae</taxon>
        <taxon>Coprobacter</taxon>
    </lineage>
</organism>
<evidence type="ECO:0000256" key="1">
    <source>
        <dbReference type="SAM" id="MobiDB-lite"/>
    </source>
</evidence>
<feature type="signal peptide" evidence="2">
    <location>
        <begin position="1"/>
        <end position="21"/>
    </location>
</feature>
<name>A0ABT1ML67_9BACT</name>
<sequence length="148" mass="17665">MMKIKVVLLSMAFVCSAVVWAQAPKGEPQKRQYPSEKMIKELNLSSDQVKQLQDAQEKMRTQMMDLRKNNKDSREKQMDEMKKLRASQRETLKKILTKDQYITYLENELDRRDEMNRGPRVDRRDGRIDRRGDVKMKYAPRPDRDSEQ</sequence>
<comment type="caution">
    <text evidence="3">The sequence shown here is derived from an EMBL/GenBank/DDBJ whole genome shotgun (WGS) entry which is preliminary data.</text>
</comment>
<keyword evidence="2" id="KW-0732">Signal</keyword>
<evidence type="ECO:0000256" key="2">
    <source>
        <dbReference type="SAM" id="SignalP"/>
    </source>
</evidence>
<feature type="chain" id="PRO_5045052569" evidence="2">
    <location>
        <begin position="22"/>
        <end position="148"/>
    </location>
</feature>
<reference evidence="3 4" key="1">
    <citation type="submission" date="2022-07" db="EMBL/GenBank/DDBJ databases">
        <title>Fecal culturing of patients with breast cancer.</title>
        <authorList>
            <person name="Teng N.M.Y."/>
            <person name="Kiu R."/>
            <person name="Evans R."/>
            <person name="Baker D.J."/>
            <person name="Zenner C."/>
            <person name="Robinson S.D."/>
            <person name="Hall L.J."/>
        </authorList>
    </citation>
    <scope>NUCLEOTIDE SEQUENCE [LARGE SCALE GENOMIC DNA]</scope>
    <source>
        <strain evidence="3 4">LH1063</strain>
    </source>
</reference>